<dbReference type="InterPro" id="IPR052519">
    <property type="entry name" value="Euk-type_GlcNAc_Kinase"/>
</dbReference>
<dbReference type="STRING" id="1855383.SAMN05216548_10799"/>
<evidence type="ECO:0000259" key="1">
    <source>
        <dbReference type="Pfam" id="PF01869"/>
    </source>
</evidence>
<sequence length="332" mass="34680">MIAAAAPDASAGPVVIGLDGGGSKTLLAVARPDGTAAACFREAGSNPFDAPDWRGVLQRLKARAVDFLPSTEAAVFGLPGYGEVSAVSAAQEAAAQEFGAFPLRVLNDVHAAYEGAFVGQPGVLLLAGTGSMAWAASAAGENVRVGGWGDAFGDEGSAYWIGRETIARVSRMIDGRLPPSGLAEALFTHLGLSRDDRQEALIDWYGSRTHPRSDLARLAQFVDGAAETGDAQALRILDDAAEHLAAHVLAAWKAIVEPGADESEIRWSFAGGAFRSRILLDRVTAKIGTRPTDPALPPIGGALWRAARDAGWTVNETWLSRLGKSLAGFPEV</sequence>
<dbReference type="Proteomes" id="UP000199647">
    <property type="component" value="Unassembled WGS sequence"/>
</dbReference>
<dbReference type="Pfam" id="PF01869">
    <property type="entry name" value="BcrAD_BadFG"/>
    <property type="match status" value="1"/>
</dbReference>
<dbReference type="PANTHER" id="PTHR43190:SF3">
    <property type="entry name" value="N-ACETYL-D-GLUCOSAMINE KINASE"/>
    <property type="match status" value="1"/>
</dbReference>
<dbReference type="PANTHER" id="PTHR43190">
    <property type="entry name" value="N-ACETYL-D-GLUCOSAMINE KINASE"/>
    <property type="match status" value="1"/>
</dbReference>
<organism evidence="2 3">
    <name type="scientific">Faunimonas pinastri</name>
    <dbReference type="NCBI Taxonomy" id="1855383"/>
    <lineage>
        <taxon>Bacteria</taxon>
        <taxon>Pseudomonadati</taxon>
        <taxon>Pseudomonadota</taxon>
        <taxon>Alphaproteobacteria</taxon>
        <taxon>Hyphomicrobiales</taxon>
        <taxon>Afifellaceae</taxon>
        <taxon>Faunimonas</taxon>
    </lineage>
</organism>
<dbReference type="AlphaFoldDB" id="A0A1H9IGH2"/>
<keyword evidence="3" id="KW-1185">Reference proteome</keyword>
<dbReference type="RefSeq" id="WP_177176819.1">
    <property type="nucleotide sequence ID" value="NZ_FOFG01000007.1"/>
</dbReference>
<dbReference type="EMBL" id="FOFG01000007">
    <property type="protein sequence ID" value="SEQ73693.1"/>
    <property type="molecule type" value="Genomic_DNA"/>
</dbReference>
<gene>
    <name evidence="2" type="ORF">SAMN05216548_10799</name>
</gene>
<dbReference type="Gene3D" id="3.30.420.40">
    <property type="match status" value="2"/>
</dbReference>
<accession>A0A1H9IGH2</accession>
<dbReference type="InterPro" id="IPR002731">
    <property type="entry name" value="ATPase_BadF"/>
</dbReference>
<evidence type="ECO:0000313" key="2">
    <source>
        <dbReference type="EMBL" id="SEQ73693.1"/>
    </source>
</evidence>
<proteinExistence type="predicted"/>
<feature type="domain" description="ATPase BadF/BadG/BcrA/BcrD type" evidence="1">
    <location>
        <begin position="16"/>
        <end position="289"/>
    </location>
</feature>
<dbReference type="SUPFAM" id="SSF53067">
    <property type="entry name" value="Actin-like ATPase domain"/>
    <property type="match status" value="2"/>
</dbReference>
<protein>
    <submittedName>
        <fullName evidence="2">BadF-type ATPase</fullName>
    </submittedName>
</protein>
<name>A0A1H9IGH2_9HYPH</name>
<dbReference type="CDD" id="cd24007">
    <property type="entry name" value="ASKHA_NBD_eukNAGK-like"/>
    <property type="match status" value="1"/>
</dbReference>
<reference evidence="2 3" key="1">
    <citation type="submission" date="2016-10" db="EMBL/GenBank/DDBJ databases">
        <authorList>
            <person name="de Groot N.N."/>
        </authorList>
    </citation>
    <scope>NUCLEOTIDE SEQUENCE [LARGE SCALE GENOMIC DNA]</scope>
    <source>
        <strain evidence="2 3">A52C2</strain>
    </source>
</reference>
<dbReference type="InterPro" id="IPR043129">
    <property type="entry name" value="ATPase_NBD"/>
</dbReference>
<evidence type="ECO:0000313" key="3">
    <source>
        <dbReference type="Proteomes" id="UP000199647"/>
    </source>
</evidence>